<organism evidence="3 4">
    <name type="scientific">Bacillus infantis</name>
    <dbReference type="NCBI Taxonomy" id="324767"/>
    <lineage>
        <taxon>Bacteria</taxon>
        <taxon>Bacillati</taxon>
        <taxon>Bacillota</taxon>
        <taxon>Bacilli</taxon>
        <taxon>Bacillales</taxon>
        <taxon>Bacillaceae</taxon>
        <taxon>Bacillus</taxon>
    </lineage>
</organism>
<evidence type="ECO:0000256" key="1">
    <source>
        <dbReference type="SAM" id="MobiDB-lite"/>
    </source>
</evidence>
<dbReference type="AlphaFoldDB" id="A0A5D4RAQ6"/>
<keyword evidence="2" id="KW-0732">Signal</keyword>
<accession>A0A5D4RAQ6</accession>
<evidence type="ECO:0000313" key="3">
    <source>
        <dbReference type="EMBL" id="TYS48447.1"/>
    </source>
</evidence>
<feature type="chain" id="PRO_5023041671" evidence="2">
    <location>
        <begin position="26"/>
        <end position="336"/>
    </location>
</feature>
<sequence length="336" mass="36668">MKINSLILVILAVLLAACGNSQDEAAGKKEPVQEVEAQKEDQDSAEDEDSEKEAVETTVLKAREDAGDYDVKLEGEIHRKDQKITVTGTTNLLPGSKLFLYTDPLDGAIIGSAGTTLVEEDGSFTLEDSIPDGYKYPVIYTRIIFSPSASSDEVNEHYSVDGSQLEGAFVRLAEEGGEHQKQIAAVNEIDLSQPESTVMIEEPEWSKPDDYGAVQIRMETEVTEDEDFIYINGKSNILEGASVTGGVSAEGYIITGFNDRADVMPDGSFRLVISNPMTEIKDLKSYQVKIMFDPTDGNGLSYIQETYGEKGEKLQGGLIKDENGTNMAVYSFKVGK</sequence>
<feature type="compositionally biased region" description="Basic and acidic residues" evidence="1">
    <location>
        <begin position="25"/>
        <end position="42"/>
    </location>
</feature>
<dbReference type="Proteomes" id="UP000322139">
    <property type="component" value="Unassembled WGS sequence"/>
</dbReference>
<name>A0A5D4RAQ6_9BACI</name>
<proteinExistence type="predicted"/>
<dbReference type="EMBL" id="VTER01000005">
    <property type="protein sequence ID" value="TYS48447.1"/>
    <property type="molecule type" value="Genomic_DNA"/>
</dbReference>
<protein>
    <submittedName>
        <fullName evidence="3">Uncharacterized protein</fullName>
    </submittedName>
</protein>
<feature type="signal peptide" evidence="2">
    <location>
        <begin position="1"/>
        <end position="25"/>
    </location>
</feature>
<gene>
    <name evidence="3" type="ORF">FZD51_09955</name>
</gene>
<dbReference type="PROSITE" id="PS51257">
    <property type="entry name" value="PROKAR_LIPOPROTEIN"/>
    <property type="match status" value="1"/>
</dbReference>
<reference evidence="3 4" key="1">
    <citation type="submission" date="2019-08" db="EMBL/GenBank/DDBJ databases">
        <title>Bacillus genomes from the desert of Cuatro Cienegas, Coahuila.</title>
        <authorList>
            <person name="Olmedo-Alvarez G."/>
        </authorList>
    </citation>
    <scope>NUCLEOTIDE SEQUENCE [LARGE SCALE GENOMIC DNA]</scope>
    <source>
        <strain evidence="3 4">CH446_14T</strain>
    </source>
</reference>
<comment type="caution">
    <text evidence="3">The sequence shown here is derived from an EMBL/GenBank/DDBJ whole genome shotgun (WGS) entry which is preliminary data.</text>
</comment>
<feature type="region of interest" description="Disordered" evidence="1">
    <location>
        <begin position="23"/>
        <end position="55"/>
    </location>
</feature>
<dbReference type="RefSeq" id="WP_148974631.1">
    <property type="nucleotide sequence ID" value="NZ_JBNIKU010000007.1"/>
</dbReference>
<evidence type="ECO:0000313" key="4">
    <source>
        <dbReference type="Proteomes" id="UP000322139"/>
    </source>
</evidence>
<evidence type="ECO:0000256" key="2">
    <source>
        <dbReference type="SAM" id="SignalP"/>
    </source>
</evidence>